<reference evidence="1 2" key="1">
    <citation type="submission" date="2024-01" db="EMBL/GenBank/DDBJ databases">
        <title>Characterization of antibiotic resistant novel bacterial strains and their environmental applications.</title>
        <authorList>
            <person name="Manzoor S."/>
            <person name="Abbas S."/>
            <person name="Arshad M."/>
            <person name="Ahmed I."/>
        </authorList>
    </citation>
    <scope>NUCLEOTIDE SEQUENCE [LARGE SCALE GENOMIC DNA]</scope>
    <source>
        <strain evidence="1 2">NCCP-602</strain>
    </source>
</reference>
<keyword evidence="2" id="KW-1185">Reference proteome</keyword>
<evidence type="ECO:0000313" key="1">
    <source>
        <dbReference type="EMBL" id="GAA0036345.1"/>
    </source>
</evidence>
<gene>
    <name evidence="1" type="ORF">NCCP602_23060</name>
</gene>
<name>A0ABP3C9Y8_9MICO</name>
<evidence type="ECO:0000313" key="2">
    <source>
        <dbReference type="Proteomes" id="UP001498238"/>
    </source>
</evidence>
<dbReference type="Pfam" id="PF04328">
    <property type="entry name" value="Sel_put"/>
    <property type="match status" value="1"/>
</dbReference>
<dbReference type="Proteomes" id="UP001498238">
    <property type="component" value="Unassembled WGS sequence"/>
</dbReference>
<accession>A0ABP3C9Y8</accession>
<organism evidence="1 2">
    <name type="scientific">Brevibacterium metallidurans</name>
    <dbReference type="NCBI Taxonomy" id="1482676"/>
    <lineage>
        <taxon>Bacteria</taxon>
        <taxon>Bacillati</taxon>
        <taxon>Actinomycetota</taxon>
        <taxon>Actinomycetes</taxon>
        <taxon>Micrococcales</taxon>
        <taxon>Brevibacteriaceae</taxon>
        <taxon>Brevibacterium</taxon>
    </lineage>
</organism>
<dbReference type="EMBL" id="BAAAAF010000009">
    <property type="protein sequence ID" value="GAA0036345.1"/>
    <property type="molecule type" value="Genomic_DNA"/>
</dbReference>
<evidence type="ECO:0008006" key="3">
    <source>
        <dbReference type="Google" id="ProtNLM"/>
    </source>
</evidence>
<comment type="caution">
    <text evidence="1">The sequence shown here is derived from an EMBL/GenBank/DDBJ whole genome shotgun (WGS) entry which is preliminary data.</text>
</comment>
<proteinExistence type="predicted"/>
<protein>
    <recommendedName>
        <fullName evidence="3">YbdD/YjiX family protein</fullName>
    </recommendedName>
</protein>
<dbReference type="InterPro" id="IPR007423">
    <property type="entry name" value="Sel_put"/>
</dbReference>
<sequence length="79" mass="9349">MSETLAPLSRLVKDPWGSLRRGGAWLLWYLKEIMGENAYIHYLESYERRHGTTEGAMGEKEFWRDLTDEQDRNPKVRCC</sequence>
<dbReference type="RefSeq" id="WP_339393176.1">
    <property type="nucleotide sequence ID" value="NZ_BAAAAF010000009.1"/>
</dbReference>